<feature type="domain" description="Cadherin" evidence="19">
    <location>
        <begin position="382"/>
        <end position="489"/>
    </location>
</feature>
<keyword evidence="7 18" id="KW-0732">Signal</keyword>
<evidence type="ECO:0000256" key="1">
    <source>
        <dbReference type="ARBA" id="ARBA00004251"/>
    </source>
</evidence>
<evidence type="ECO:0000256" key="18">
    <source>
        <dbReference type="SAM" id="SignalP"/>
    </source>
</evidence>
<reference evidence="20 21" key="1">
    <citation type="submission" date="2019-04" db="EMBL/GenBank/DDBJ databases">
        <title>The sequence and de novo assembly of Takifugu bimaculatus genome using PacBio and Hi-C technologies.</title>
        <authorList>
            <person name="Xu P."/>
            <person name="Liu B."/>
            <person name="Zhou Z."/>
        </authorList>
    </citation>
    <scope>NUCLEOTIDE SEQUENCE [LARGE SCALE GENOMIC DNA]</scope>
    <source>
        <strain evidence="20">TB-2018</strain>
        <tissue evidence="20">Muscle</tissue>
    </source>
</reference>
<dbReference type="CDD" id="cd11304">
    <property type="entry name" value="Cadherin_repeat"/>
    <property type="match status" value="4"/>
</dbReference>
<dbReference type="Gene3D" id="2.60.40.60">
    <property type="entry name" value="Cadherins"/>
    <property type="match status" value="5"/>
</dbReference>
<evidence type="ECO:0000256" key="16">
    <source>
        <dbReference type="RuleBase" id="RU004357"/>
    </source>
</evidence>
<evidence type="ECO:0000256" key="10">
    <source>
        <dbReference type="ARBA" id="ARBA00022889"/>
    </source>
</evidence>
<dbReference type="FunFam" id="2.60.40.60:FF:000031">
    <property type="entry name" value="Cadherin 3"/>
    <property type="match status" value="1"/>
</dbReference>
<dbReference type="InterPro" id="IPR015919">
    <property type="entry name" value="Cadherin-like_sf"/>
</dbReference>
<feature type="signal peptide" evidence="18">
    <location>
        <begin position="1"/>
        <end position="18"/>
    </location>
</feature>
<feature type="chain" id="PRO_5021345078" description="Cadherin domain-containing protein" evidence="18">
    <location>
        <begin position="19"/>
        <end position="839"/>
    </location>
</feature>
<dbReference type="GO" id="GO:0016339">
    <property type="term" value="P:calcium-dependent cell-cell adhesion via plasma membrane cell adhesion molecules"/>
    <property type="evidence" value="ECO:0007669"/>
    <property type="project" value="TreeGrafter"/>
</dbReference>
<dbReference type="PROSITE" id="PS50268">
    <property type="entry name" value="CADHERIN_2"/>
    <property type="match status" value="4"/>
</dbReference>
<dbReference type="Proteomes" id="UP000516260">
    <property type="component" value="Chromosome 7"/>
</dbReference>
<feature type="domain" description="Cadherin" evidence="19">
    <location>
        <begin position="149"/>
        <end position="259"/>
    </location>
</feature>
<dbReference type="FunFam" id="2.60.40.60:FF:000011">
    <property type="entry name" value="Cadherin 1"/>
    <property type="match status" value="1"/>
</dbReference>
<keyword evidence="3" id="KW-1003">Cell membrane</keyword>
<dbReference type="GO" id="GO:0008013">
    <property type="term" value="F:beta-catenin binding"/>
    <property type="evidence" value="ECO:0007669"/>
    <property type="project" value="TreeGrafter"/>
</dbReference>
<accession>A0A4Z2B4Y7</accession>
<evidence type="ECO:0000259" key="19">
    <source>
        <dbReference type="PROSITE" id="PS50268"/>
    </source>
</evidence>
<proteinExistence type="predicted"/>
<evidence type="ECO:0000256" key="9">
    <source>
        <dbReference type="ARBA" id="ARBA00022837"/>
    </source>
</evidence>
<dbReference type="Pfam" id="PF00028">
    <property type="entry name" value="Cadherin"/>
    <property type="match status" value="3"/>
</dbReference>
<evidence type="ECO:0000256" key="14">
    <source>
        <dbReference type="PROSITE-ProRule" id="PRU00043"/>
    </source>
</evidence>
<comment type="function">
    <text evidence="16">Cadherins are calcium-dependent cell adhesion proteins.</text>
</comment>
<evidence type="ECO:0000256" key="17">
    <source>
        <dbReference type="SAM" id="Phobius"/>
    </source>
</evidence>
<dbReference type="Gene3D" id="4.10.900.10">
    <property type="entry name" value="TCF3-CBD (Catenin binding domain)"/>
    <property type="match status" value="1"/>
</dbReference>
<dbReference type="GO" id="GO:0007043">
    <property type="term" value="P:cell-cell junction assembly"/>
    <property type="evidence" value="ECO:0007669"/>
    <property type="project" value="TreeGrafter"/>
</dbReference>
<dbReference type="InterPro" id="IPR039808">
    <property type="entry name" value="Cadherin"/>
</dbReference>
<keyword evidence="6" id="KW-0479">Metal-binding</keyword>
<organism evidence="20 21">
    <name type="scientific">Takifugu bimaculatus</name>
    <dbReference type="NCBI Taxonomy" id="433685"/>
    <lineage>
        <taxon>Eukaryota</taxon>
        <taxon>Metazoa</taxon>
        <taxon>Chordata</taxon>
        <taxon>Craniata</taxon>
        <taxon>Vertebrata</taxon>
        <taxon>Euteleostomi</taxon>
        <taxon>Actinopterygii</taxon>
        <taxon>Neopterygii</taxon>
        <taxon>Teleostei</taxon>
        <taxon>Neoteleostei</taxon>
        <taxon>Acanthomorphata</taxon>
        <taxon>Eupercaria</taxon>
        <taxon>Tetraodontiformes</taxon>
        <taxon>Tetradontoidea</taxon>
        <taxon>Tetraodontidae</taxon>
        <taxon>Takifugu</taxon>
    </lineage>
</organism>
<dbReference type="EMBL" id="SWLE01000020">
    <property type="protein sequence ID" value="TNM86879.1"/>
    <property type="molecule type" value="Genomic_DNA"/>
</dbReference>
<dbReference type="SUPFAM" id="SSF49313">
    <property type="entry name" value="Cadherin-like"/>
    <property type="match status" value="5"/>
</dbReference>
<sequence length="839" mass="93711">MRTVGLLLLSALCSISKSHLDHGEPSKQRSQQEPLVRTKRRWVLSTIELQEEDPGPYPKSISQMFNERVGNHEFQISGNGVDQDPMNVFTIDSHTGEVFAHRAVDREQYEKPFHIKFDILDKDTKKKLDRELAFDVEIMDLNDNAPTFKNSRMTIEVNEKTTGYLPGKLDVIDRDQAGTPNSKITVSLISQEPKEPQISLEQLYNTQAQLTLKSGCFDYDKIKKYEVRLIAKDHGQPSLSSTAVLTINILDGNTHPPMFKEKEYQGEVMELQIIQDVLRVAVEDKDTPNTEGWQAEYFIIKGNEEGSYKIDTDPKTNEGILSVVKGKDYESTSFVTLEVGVKNKEPLWVCKEKASSGTKKDFYDTAVITIKVKDVNDPPVFAQNPVVLHVMEEEDPGKVLFTPEVKDVDSDVSQIRYELLEDPNNYVSIDKKTGKLTSVKKMDRELALLNGTGIYTILIAAIDNGEPPATATCTVQIHLSDVNDNKPELVNKGVTLCANKGNKVMVAARDADISPYAGPFFFSLKNDEKILKLWKLDPSSGDECGLVSKKDLYFGNYLVPLEIRDQQNMLAQETLEVMVCDCEEDNVCRSKKRIGASLGPAGIGAAFAGLLFFLLLLLIFICKCKKAFKPIKEEGIQTFMNYNQEGGLSECKTEPILLLTPTGSTAVTDGVKKGFFKASQYHPATMDGVYGYKRSALGMGDDMNLLGGWRQRDTLSRNGAQTFKRTTVSTSTLQSSSWNHNRNSSFHRGALKHSLLSDQHISDHLNRRLYTLDGTRAYSPEFGPFIYAHEGGGSRCPSLDGISVNTTEEDLTFLNNLGPKFKTLGQICQQALEQKDVEL</sequence>
<protein>
    <recommendedName>
        <fullName evidence="19">Cadherin domain-containing protein</fullName>
    </recommendedName>
</protein>
<keyword evidence="10 15" id="KW-0130">Cell adhesion</keyword>
<dbReference type="Pfam" id="PF01049">
    <property type="entry name" value="CADH_Y-type_LIR"/>
    <property type="match status" value="1"/>
</dbReference>
<dbReference type="GO" id="GO:0005509">
    <property type="term" value="F:calcium ion binding"/>
    <property type="evidence" value="ECO:0007669"/>
    <property type="project" value="UniProtKB-UniRule"/>
</dbReference>
<feature type="domain" description="Cadherin" evidence="19">
    <location>
        <begin position="74"/>
        <end position="148"/>
    </location>
</feature>
<keyword evidence="13" id="KW-0325">Glycoprotein</keyword>
<keyword evidence="11 17" id="KW-1133">Transmembrane helix</keyword>
<comment type="caution">
    <text evidence="20">The sequence shown here is derived from an EMBL/GenBank/DDBJ whole genome shotgun (WGS) entry which is preliminary data.</text>
</comment>
<dbReference type="GO" id="GO:0016477">
    <property type="term" value="P:cell migration"/>
    <property type="evidence" value="ECO:0007669"/>
    <property type="project" value="TreeGrafter"/>
</dbReference>
<dbReference type="GO" id="GO:0005737">
    <property type="term" value="C:cytoplasm"/>
    <property type="evidence" value="ECO:0007669"/>
    <property type="project" value="UniProtKB-SubCell"/>
</dbReference>
<dbReference type="PANTHER" id="PTHR24027">
    <property type="entry name" value="CADHERIN-23"/>
    <property type="match status" value="1"/>
</dbReference>
<name>A0A4Z2B4Y7_9TELE</name>
<evidence type="ECO:0000256" key="4">
    <source>
        <dbReference type="ARBA" id="ARBA00022490"/>
    </source>
</evidence>
<dbReference type="InterPro" id="IPR002126">
    <property type="entry name" value="Cadherin-like_dom"/>
</dbReference>
<dbReference type="PANTHER" id="PTHR24027:SF78">
    <property type="entry name" value="CADHERIN-LIKE PROTEIN 26"/>
    <property type="match status" value="1"/>
</dbReference>
<dbReference type="GO" id="GO:0034332">
    <property type="term" value="P:adherens junction organization"/>
    <property type="evidence" value="ECO:0007669"/>
    <property type="project" value="TreeGrafter"/>
</dbReference>
<dbReference type="GO" id="GO:0044331">
    <property type="term" value="P:cell-cell adhesion mediated by cadherin"/>
    <property type="evidence" value="ECO:0007669"/>
    <property type="project" value="TreeGrafter"/>
</dbReference>
<evidence type="ECO:0000256" key="3">
    <source>
        <dbReference type="ARBA" id="ARBA00022475"/>
    </source>
</evidence>
<keyword evidence="12 17" id="KW-0472">Membrane</keyword>
<dbReference type="GO" id="GO:0000902">
    <property type="term" value="P:cell morphogenesis"/>
    <property type="evidence" value="ECO:0007669"/>
    <property type="project" value="TreeGrafter"/>
</dbReference>
<dbReference type="SMART" id="SM00112">
    <property type="entry name" value="CA"/>
    <property type="match status" value="4"/>
</dbReference>
<keyword evidence="5 15" id="KW-0812">Transmembrane</keyword>
<gene>
    <name evidence="20" type="ORF">fugu_007109</name>
</gene>
<dbReference type="GO" id="GO:0055113">
    <property type="term" value="P:epiboly involved in gastrulation with mouth forming second"/>
    <property type="evidence" value="ECO:0007669"/>
    <property type="project" value="UniProtKB-ARBA"/>
</dbReference>
<dbReference type="InterPro" id="IPR027397">
    <property type="entry name" value="Catenin-bd_sf"/>
</dbReference>
<keyword evidence="9 14" id="KW-0106">Calcium</keyword>
<dbReference type="PROSITE" id="PS00232">
    <property type="entry name" value="CADHERIN_1"/>
    <property type="match status" value="2"/>
</dbReference>
<keyword evidence="4" id="KW-0963">Cytoplasm</keyword>
<evidence type="ECO:0000256" key="6">
    <source>
        <dbReference type="ARBA" id="ARBA00022723"/>
    </source>
</evidence>
<evidence type="ECO:0000256" key="13">
    <source>
        <dbReference type="ARBA" id="ARBA00023180"/>
    </source>
</evidence>
<comment type="subcellular location">
    <subcellularLocation>
        <location evidence="1 15">Cell membrane</location>
        <topology evidence="1 15">Single-pass type I membrane protein</topology>
    </subcellularLocation>
    <subcellularLocation>
        <location evidence="2">Cytoplasm</location>
    </subcellularLocation>
</comment>
<dbReference type="GO" id="GO:0016342">
    <property type="term" value="C:catenin complex"/>
    <property type="evidence" value="ECO:0007669"/>
    <property type="project" value="TreeGrafter"/>
</dbReference>
<evidence type="ECO:0000256" key="11">
    <source>
        <dbReference type="ARBA" id="ARBA00022989"/>
    </source>
</evidence>
<feature type="domain" description="Cadherin" evidence="19">
    <location>
        <begin position="260"/>
        <end position="381"/>
    </location>
</feature>
<keyword evidence="8" id="KW-0677">Repeat</keyword>
<evidence type="ECO:0000256" key="15">
    <source>
        <dbReference type="RuleBase" id="RU003318"/>
    </source>
</evidence>
<dbReference type="GO" id="GO:0005912">
    <property type="term" value="C:adherens junction"/>
    <property type="evidence" value="ECO:0007669"/>
    <property type="project" value="TreeGrafter"/>
</dbReference>
<evidence type="ECO:0000313" key="21">
    <source>
        <dbReference type="Proteomes" id="UP000516260"/>
    </source>
</evidence>
<dbReference type="GO" id="GO:0060027">
    <property type="term" value="P:convergent extension involved in gastrulation"/>
    <property type="evidence" value="ECO:0007669"/>
    <property type="project" value="UniProtKB-ARBA"/>
</dbReference>
<evidence type="ECO:0000313" key="20">
    <source>
        <dbReference type="EMBL" id="TNM86879.1"/>
    </source>
</evidence>
<keyword evidence="21" id="KW-1185">Reference proteome</keyword>
<dbReference type="InterPro" id="IPR000233">
    <property type="entry name" value="Cadherin_Y-type_LIR"/>
</dbReference>
<dbReference type="GO" id="GO:0045296">
    <property type="term" value="F:cadherin binding"/>
    <property type="evidence" value="ECO:0007669"/>
    <property type="project" value="TreeGrafter"/>
</dbReference>
<dbReference type="GO" id="GO:0007156">
    <property type="term" value="P:homophilic cell adhesion via plasma membrane adhesion molecules"/>
    <property type="evidence" value="ECO:0007669"/>
    <property type="project" value="InterPro"/>
</dbReference>
<evidence type="ECO:0000256" key="8">
    <source>
        <dbReference type="ARBA" id="ARBA00022737"/>
    </source>
</evidence>
<evidence type="ECO:0000256" key="5">
    <source>
        <dbReference type="ARBA" id="ARBA00022692"/>
    </source>
</evidence>
<dbReference type="FunFam" id="2.60.40.60:FF:000095">
    <property type="entry name" value="Cadherin 13"/>
    <property type="match status" value="1"/>
</dbReference>
<dbReference type="FunFam" id="2.60.40.60:FF:000019">
    <property type="entry name" value="Cadherin 2"/>
    <property type="match status" value="1"/>
</dbReference>
<evidence type="ECO:0000256" key="7">
    <source>
        <dbReference type="ARBA" id="ARBA00022729"/>
    </source>
</evidence>
<dbReference type="AlphaFoldDB" id="A0A4Z2B4Y7"/>
<feature type="transmembrane region" description="Helical" evidence="17">
    <location>
        <begin position="598"/>
        <end position="622"/>
    </location>
</feature>
<evidence type="ECO:0000256" key="12">
    <source>
        <dbReference type="ARBA" id="ARBA00023136"/>
    </source>
</evidence>
<evidence type="ECO:0000256" key="2">
    <source>
        <dbReference type="ARBA" id="ARBA00004496"/>
    </source>
</evidence>
<dbReference type="InterPro" id="IPR020894">
    <property type="entry name" value="Cadherin_CS"/>
</dbReference>
<dbReference type="PRINTS" id="PR00205">
    <property type="entry name" value="CADHERIN"/>
</dbReference>